<accession>A0ACC2LN77</accession>
<evidence type="ECO:0000313" key="2">
    <source>
        <dbReference type="Proteomes" id="UP001234297"/>
    </source>
</evidence>
<name>A0ACC2LN77_PERAE</name>
<comment type="caution">
    <text evidence="1">The sequence shown here is derived from an EMBL/GenBank/DDBJ whole genome shotgun (WGS) entry which is preliminary data.</text>
</comment>
<evidence type="ECO:0000313" key="1">
    <source>
        <dbReference type="EMBL" id="KAJ8634668.1"/>
    </source>
</evidence>
<keyword evidence="2" id="KW-1185">Reference proteome</keyword>
<protein>
    <submittedName>
        <fullName evidence="1">Uncharacterized protein</fullName>
    </submittedName>
</protein>
<proteinExistence type="predicted"/>
<dbReference type="EMBL" id="CM056811">
    <property type="protein sequence ID" value="KAJ8634668.1"/>
    <property type="molecule type" value="Genomic_DNA"/>
</dbReference>
<sequence length="83" mass="9482">MAAKLFRGKTIAGLSLTNREGNETNQRKPMKPELWAASADRGPSCRMSQLPARPPHKKRNCEDRKTTTRTFQQLSTVHLYQEL</sequence>
<reference evidence="1 2" key="1">
    <citation type="journal article" date="2022" name="Hortic Res">
        <title>A haplotype resolved chromosomal level avocado genome allows analysis of novel avocado genes.</title>
        <authorList>
            <person name="Nath O."/>
            <person name="Fletcher S.J."/>
            <person name="Hayward A."/>
            <person name="Shaw L.M."/>
            <person name="Masouleh A.K."/>
            <person name="Furtado A."/>
            <person name="Henry R.J."/>
            <person name="Mitter N."/>
        </authorList>
    </citation>
    <scope>NUCLEOTIDE SEQUENCE [LARGE SCALE GENOMIC DNA]</scope>
    <source>
        <strain evidence="2">cv. Hass</strain>
    </source>
</reference>
<organism evidence="1 2">
    <name type="scientific">Persea americana</name>
    <name type="common">Avocado</name>
    <dbReference type="NCBI Taxonomy" id="3435"/>
    <lineage>
        <taxon>Eukaryota</taxon>
        <taxon>Viridiplantae</taxon>
        <taxon>Streptophyta</taxon>
        <taxon>Embryophyta</taxon>
        <taxon>Tracheophyta</taxon>
        <taxon>Spermatophyta</taxon>
        <taxon>Magnoliopsida</taxon>
        <taxon>Magnoliidae</taxon>
        <taxon>Laurales</taxon>
        <taxon>Lauraceae</taxon>
        <taxon>Persea</taxon>
    </lineage>
</organism>
<gene>
    <name evidence="1" type="ORF">MRB53_008935</name>
</gene>
<dbReference type="Proteomes" id="UP001234297">
    <property type="component" value="Chromosome 3"/>
</dbReference>